<comment type="caution">
    <text evidence="1">The sequence shown here is derived from an EMBL/GenBank/DDBJ whole genome shotgun (WGS) entry which is preliminary data.</text>
</comment>
<dbReference type="Proteomes" id="UP001144978">
    <property type="component" value="Unassembled WGS sequence"/>
</dbReference>
<evidence type="ECO:0000313" key="1">
    <source>
        <dbReference type="EMBL" id="KAJ3009042.1"/>
    </source>
</evidence>
<dbReference type="EMBL" id="JANSHE010000585">
    <property type="protein sequence ID" value="KAJ3009042.1"/>
    <property type="molecule type" value="Genomic_DNA"/>
</dbReference>
<organism evidence="1 2">
    <name type="scientific">Trametes sanguinea</name>
    <dbReference type="NCBI Taxonomy" id="158606"/>
    <lineage>
        <taxon>Eukaryota</taxon>
        <taxon>Fungi</taxon>
        <taxon>Dikarya</taxon>
        <taxon>Basidiomycota</taxon>
        <taxon>Agaricomycotina</taxon>
        <taxon>Agaricomycetes</taxon>
        <taxon>Polyporales</taxon>
        <taxon>Polyporaceae</taxon>
        <taxon>Trametes</taxon>
    </lineage>
</organism>
<sequence>MSMLSRRSQTPTGSYFLRTGQTSREGKRSVSPSSTVPEAPRPQRYEDQSSLSVAGEATLSYEFLGHMEKRYDRLMADLSVVEGRLDEVSSMLESRR</sequence>
<accession>A0ACC1Q3F0</accession>
<reference evidence="1" key="1">
    <citation type="submission" date="2022-08" db="EMBL/GenBank/DDBJ databases">
        <title>Genome Sequence of Pycnoporus sanguineus.</title>
        <authorList>
            <person name="Buettner E."/>
        </authorList>
    </citation>
    <scope>NUCLEOTIDE SEQUENCE</scope>
    <source>
        <strain evidence="1">CG-C14</strain>
    </source>
</reference>
<gene>
    <name evidence="1" type="ORF">NUW54_g2928</name>
</gene>
<evidence type="ECO:0000313" key="2">
    <source>
        <dbReference type="Proteomes" id="UP001144978"/>
    </source>
</evidence>
<protein>
    <submittedName>
        <fullName evidence="1">Uncharacterized protein</fullName>
    </submittedName>
</protein>
<name>A0ACC1Q3F0_9APHY</name>
<keyword evidence="2" id="KW-1185">Reference proteome</keyword>
<proteinExistence type="predicted"/>